<reference evidence="13 14" key="1">
    <citation type="submission" date="2018-03" db="EMBL/GenBank/DDBJ databases">
        <title>The ancient ancestry and fast evolution of plastids.</title>
        <authorList>
            <person name="Moore K.R."/>
            <person name="Magnabosco C."/>
            <person name="Momper L."/>
            <person name="Gold D.A."/>
            <person name="Bosak T."/>
            <person name="Fournier G.P."/>
        </authorList>
    </citation>
    <scope>NUCLEOTIDE SEQUENCE [LARGE SCALE GENOMIC DNA]</scope>
    <source>
        <strain evidence="13 14">CCALA 016</strain>
    </source>
</reference>
<comment type="caution">
    <text evidence="13">The sequence shown here is derived from an EMBL/GenBank/DDBJ whole genome shotgun (WGS) entry which is preliminary data.</text>
</comment>
<comment type="subcellular location">
    <subcellularLocation>
        <location evidence="2">Membrane</location>
        <topology evidence="2">Multi-pass membrane protein</topology>
    </subcellularLocation>
</comment>
<dbReference type="PANTHER" id="PTHR11351:SF3">
    <property type="entry name" value="BLL4393 PROTEIN"/>
    <property type="match status" value="1"/>
</dbReference>
<keyword evidence="8" id="KW-0408">Iron</keyword>
<feature type="transmembrane region" description="Helical" evidence="11">
    <location>
        <begin position="36"/>
        <end position="59"/>
    </location>
</feature>
<dbReference type="Pfam" id="PF00487">
    <property type="entry name" value="FA_desaturase"/>
    <property type="match status" value="1"/>
</dbReference>
<comment type="similarity">
    <text evidence="3">Belongs to the fatty acid desaturase type 2 family.</text>
</comment>
<feature type="transmembrane region" description="Helical" evidence="11">
    <location>
        <begin position="65"/>
        <end position="87"/>
    </location>
</feature>
<comment type="cofactor">
    <cofactor evidence="1">
        <name>Fe(2+)</name>
        <dbReference type="ChEBI" id="CHEBI:29033"/>
    </cofactor>
</comment>
<accession>A0A2T1LYW6</accession>
<evidence type="ECO:0000259" key="12">
    <source>
        <dbReference type="Pfam" id="PF00487"/>
    </source>
</evidence>
<evidence type="ECO:0000313" key="13">
    <source>
        <dbReference type="EMBL" id="PSF37561.1"/>
    </source>
</evidence>
<dbReference type="GO" id="GO:0006631">
    <property type="term" value="P:fatty acid metabolic process"/>
    <property type="evidence" value="ECO:0007669"/>
    <property type="project" value="UniProtKB-KW"/>
</dbReference>
<evidence type="ECO:0000256" key="11">
    <source>
        <dbReference type="SAM" id="Phobius"/>
    </source>
</evidence>
<evidence type="ECO:0000256" key="7">
    <source>
        <dbReference type="ARBA" id="ARBA00023002"/>
    </source>
</evidence>
<keyword evidence="6 11" id="KW-1133">Transmembrane helix</keyword>
<dbReference type="OrthoDB" id="19906at2"/>
<dbReference type="GO" id="GO:0016717">
    <property type="term" value="F:oxidoreductase activity, acting on paired donors, with oxidation of a pair of donors resulting in the reduction of molecular oxygen to two molecules of water"/>
    <property type="evidence" value="ECO:0007669"/>
    <property type="project" value="InterPro"/>
</dbReference>
<dbReference type="PRINTS" id="PR00075">
    <property type="entry name" value="FACDDSATRASE"/>
</dbReference>
<dbReference type="RefSeq" id="WP_106456802.1">
    <property type="nucleotide sequence ID" value="NZ_PXOH01000008.1"/>
</dbReference>
<keyword evidence="10 11" id="KW-0472">Membrane</keyword>
<protein>
    <submittedName>
        <fullName evidence="13">Acyl-CoA desaturase</fullName>
    </submittedName>
</protein>
<reference evidence="13 14" key="2">
    <citation type="submission" date="2018-03" db="EMBL/GenBank/DDBJ databases">
        <authorList>
            <person name="Keele B.F."/>
        </authorList>
    </citation>
    <scope>NUCLEOTIDE SEQUENCE [LARGE SCALE GENOMIC DNA]</scope>
    <source>
        <strain evidence="13 14">CCALA 016</strain>
    </source>
</reference>
<evidence type="ECO:0000256" key="10">
    <source>
        <dbReference type="ARBA" id="ARBA00023136"/>
    </source>
</evidence>
<dbReference type="InterPro" id="IPR015876">
    <property type="entry name" value="Acyl-CoA_DS"/>
</dbReference>
<dbReference type="CDD" id="cd03505">
    <property type="entry name" value="Delta9-FADS-like"/>
    <property type="match status" value="1"/>
</dbReference>
<keyword evidence="9" id="KW-0443">Lipid metabolism</keyword>
<evidence type="ECO:0000313" key="14">
    <source>
        <dbReference type="Proteomes" id="UP000239001"/>
    </source>
</evidence>
<evidence type="ECO:0000256" key="5">
    <source>
        <dbReference type="ARBA" id="ARBA00022832"/>
    </source>
</evidence>
<keyword evidence="4 11" id="KW-0812">Transmembrane</keyword>
<sequence>MNINNVEPAKQSVVAHYQPKITIDSSSLSTLYRIHAYGIVVLPIIGLITAVLLALNFGISPIDFSLFLILWLLSGLGIEVGFHRYLSHRSFQTSTPIRVLLAIFGSMAGQGPPIYWVANHRRHHQYSDVIGDTHSPHLHGQGFWGRIQGLWYAHFGWIFDLELTNTYLFAKDLLRDGAIAKVNQYYYVWVFLGLALPAVVGGILTGSIIGLFTGFLWGGLVRMFVVHQTTYAVNSICHLYGNRPFKSLDQSTNNFWLAIPTLGGSWHNNHHAFPDSAINGLKWWQVDLSGWLLKAMKTLGLIWDVKTISLERIEAKKTA</sequence>
<gene>
    <name evidence="13" type="ORF">C7H19_10370</name>
</gene>
<evidence type="ECO:0000256" key="6">
    <source>
        <dbReference type="ARBA" id="ARBA00022989"/>
    </source>
</evidence>
<dbReference type="Proteomes" id="UP000239001">
    <property type="component" value="Unassembled WGS sequence"/>
</dbReference>
<dbReference type="PANTHER" id="PTHR11351">
    <property type="entry name" value="ACYL-COA DESATURASE"/>
    <property type="match status" value="1"/>
</dbReference>
<evidence type="ECO:0000256" key="1">
    <source>
        <dbReference type="ARBA" id="ARBA00001954"/>
    </source>
</evidence>
<evidence type="ECO:0000256" key="3">
    <source>
        <dbReference type="ARBA" id="ARBA00008749"/>
    </source>
</evidence>
<evidence type="ECO:0000256" key="4">
    <source>
        <dbReference type="ARBA" id="ARBA00022692"/>
    </source>
</evidence>
<proteinExistence type="inferred from homology"/>
<dbReference type="GO" id="GO:0016020">
    <property type="term" value="C:membrane"/>
    <property type="evidence" value="ECO:0007669"/>
    <property type="project" value="UniProtKB-SubCell"/>
</dbReference>
<evidence type="ECO:0000256" key="2">
    <source>
        <dbReference type="ARBA" id="ARBA00004141"/>
    </source>
</evidence>
<feature type="domain" description="Fatty acid desaturase" evidence="12">
    <location>
        <begin position="67"/>
        <end position="286"/>
    </location>
</feature>
<feature type="transmembrane region" description="Helical" evidence="11">
    <location>
        <begin position="99"/>
        <end position="118"/>
    </location>
</feature>
<keyword evidence="14" id="KW-1185">Reference proteome</keyword>
<evidence type="ECO:0000256" key="8">
    <source>
        <dbReference type="ARBA" id="ARBA00023004"/>
    </source>
</evidence>
<feature type="transmembrane region" description="Helical" evidence="11">
    <location>
        <begin position="186"/>
        <end position="217"/>
    </location>
</feature>
<keyword evidence="7" id="KW-0560">Oxidoreductase</keyword>
<organism evidence="13 14">
    <name type="scientific">Aphanothece hegewaldii CCALA 016</name>
    <dbReference type="NCBI Taxonomy" id="2107694"/>
    <lineage>
        <taxon>Bacteria</taxon>
        <taxon>Bacillati</taxon>
        <taxon>Cyanobacteriota</taxon>
        <taxon>Cyanophyceae</taxon>
        <taxon>Oscillatoriophycideae</taxon>
        <taxon>Chroococcales</taxon>
        <taxon>Aphanothecaceae</taxon>
        <taxon>Aphanothece</taxon>
    </lineage>
</organism>
<evidence type="ECO:0000256" key="9">
    <source>
        <dbReference type="ARBA" id="ARBA00023098"/>
    </source>
</evidence>
<keyword evidence="5" id="KW-0276">Fatty acid metabolism</keyword>
<dbReference type="InterPro" id="IPR005804">
    <property type="entry name" value="FA_desaturase_dom"/>
</dbReference>
<dbReference type="AlphaFoldDB" id="A0A2T1LYW6"/>
<dbReference type="EMBL" id="PXOH01000008">
    <property type="protein sequence ID" value="PSF37561.1"/>
    <property type="molecule type" value="Genomic_DNA"/>
</dbReference>
<name>A0A2T1LYW6_9CHRO</name>